<proteinExistence type="predicted"/>
<evidence type="ECO:0000313" key="2">
    <source>
        <dbReference type="EMBL" id="NIJ13205.1"/>
    </source>
</evidence>
<protein>
    <submittedName>
        <fullName evidence="2">Uncharacterized protein</fullName>
    </submittedName>
</protein>
<reference evidence="2 3" key="1">
    <citation type="submission" date="2020-03" db="EMBL/GenBank/DDBJ databases">
        <title>Sequencing the genomes of 1000 actinobacteria strains.</title>
        <authorList>
            <person name="Klenk H.-P."/>
        </authorList>
    </citation>
    <scope>NUCLEOTIDE SEQUENCE [LARGE SCALE GENOMIC DNA]</scope>
    <source>
        <strain evidence="2 3">DSM 45685</strain>
    </source>
</reference>
<evidence type="ECO:0000313" key="3">
    <source>
        <dbReference type="Proteomes" id="UP000545493"/>
    </source>
</evidence>
<accession>A0A7X5US59</accession>
<dbReference type="AlphaFoldDB" id="A0A7X5US59"/>
<gene>
    <name evidence="2" type="ORF">FHU38_003549</name>
</gene>
<organism evidence="2 3">
    <name type="scientific">Saccharomonospora amisosensis</name>
    <dbReference type="NCBI Taxonomy" id="1128677"/>
    <lineage>
        <taxon>Bacteria</taxon>
        <taxon>Bacillati</taxon>
        <taxon>Actinomycetota</taxon>
        <taxon>Actinomycetes</taxon>
        <taxon>Pseudonocardiales</taxon>
        <taxon>Pseudonocardiaceae</taxon>
        <taxon>Saccharomonospora</taxon>
    </lineage>
</organism>
<keyword evidence="3" id="KW-1185">Reference proteome</keyword>
<dbReference type="EMBL" id="JAAOYM010000001">
    <property type="protein sequence ID" value="NIJ13205.1"/>
    <property type="molecule type" value="Genomic_DNA"/>
</dbReference>
<name>A0A7X5US59_9PSEU</name>
<feature type="region of interest" description="Disordered" evidence="1">
    <location>
        <begin position="116"/>
        <end position="154"/>
    </location>
</feature>
<evidence type="ECO:0000256" key="1">
    <source>
        <dbReference type="SAM" id="MobiDB-lite"/>
    </source>
</evidence>
<dbReference type="RefSeq" id="WP_167172828.1">
    <property type="nucleotide sequence ID" value="NZ_JAAOYM010000001.1"/>
</dbReference>
<comment type="caution">
    <text evidence="2">The sequence shown here is derived from an EMBL/GenBank/DDBJ whole genome shotgun (WGS) entry which is preliminary data.</text>
</comment>
<dbReference type="Proteomes" id="UP000545493">
    <property type="component" value="Unassembled WGS sequence"/>
</dbReference>
<sequence length="154" mass="17275">MRDSDDVPAHVRDAVRRVTDEMDELRTRRIRFRDTAAEHAAKRDRPEPPEPAEALREAALRRDAPVELVRLARAVREGRTSWQAIVSGDAGSLPEFIALRTRARNGINRILAEGLLHRGDLPERSQSADPPGHEHGCAGDDEGDLFTSVYDRRP</sequence>
<feature type="region of interest" description="Disordered" evidence="1">
    <location>
        <begin position="32"/>
        <end position="53"/>
    </location>
</feature>